<dbReference type="InterPro" id="IPR036758">
    <property type="entry name" value="At5g01610-like"/>
</dbReference>
<evidence type="ECO:0000313" key="3">
    <source>
        <dbReference type="Proteomes" id="UP000594263"/>
    </source>
</evidence>
<evidence type="ECO:0008006" key="4">
    <source>
        <dbReference type="Google" id="ProtNLM"/>
    </source>
</evidence>
<dbReference type="PANTHER" id="PTHR31676">
    <property type="entry name" value="T31J12.3 PROTEIN-RELATED"/>
    <property type="match status" value="1"/>
</dbReference>
<keyword evidence="1" id="KW-0732">Signal</keyword>
<dbReference type="AlphaFoldDB" id="A0A7N0USE5"/>
<dbReference type="Gene3D" id="2.30.240.10">
    <property type="entry name" value="At5g01610-like"/>
    <property type="match status" value="1"/>
</dbReference>
<dbReference type="SUPFAM" id="SSF141562">
    <property type="entry name" value="At5g01610-like"/>
    <property type="match status" value="1"/>
</dbReference>
<dbReference type="Gramene" id="Kaladp0080s0157.1.v1.1">
    <property type="protein sequence ID" value="Kaladp0080s0157.1.v1.1"/>
    <property type="gene ID" value="Kaladp0080s0157.v1.1"/>
</dbReference>
<dbReference type="Pfam" id="PF04398">
    <property type="entry name" value="DUF538"/>
    <property type="match status" value="1"/>
</dbReference>
<dbReference type="EnsemblPlants" id="Kaladp0080s0157.1.v1.1">
    <property type="protein sequence ID" value="Kaladp0080s0157.1.v1.1"/>
    <property type="gene ID" value="Kaladp0080s0157.v1.1"/>
</dbReference>
<sequence length="176" mass="19016">MNVKLLLALLLVAVVVSPLSSSAQQIILSNATAHDVLALFGLPRGLLPASVKSYSYDPDDGRFTVELTKPCYLHFSILFYYHETVTGVLEQGSMTDMEGIELKKLFVWVPLTEIKARPPPSRDIELVIGFVSETKDAAEFEEVRPCEDNGGGCAAAGGNPKQLLLLQQPAANAAQS</sequence>
<protein>
    <recommendedName>
        <fullName evidence="4">DUF538 family protein</fullName>
    </recommendedName>
</protein>
<organism evidence="2 3">
    <name type="scientific">Kalanchoe fedtschenkoi</name>
    <name type="common">Lavender scallops</name>
    <name type="synonym">South American air plant</name>
    <dbReference type="NCBI Taxonomy" id="63787"/>
    <lineage>
        <taxon>Eukaryota</taxon>
        <taxon>Viridiplantae</taxon>
        <taxon>Streptophyta</taxon>
        <taxon>Embryophyta</taxon>
        <taxon>Tracheophyta</taxon>
        <taxon>Spermatophyta</taxon>
        <taxon>Magnoliopsida</taxon>
        <taxon>eudicotyledons</taxon>
        <taxon>Gunneridae</taxon>
        <taxon>Pentapetalae</taxon>
        <taxon>Saxifragales</taxon>
        <taxon>Crassulaceae</taxon>
        <taxon>Kalanchoe</taxon>
    </lineage>
</organism>
<evidence type="ECO:0000313" key="2">
    <source>
        <dbReference type="EnsemblPlants" id="Kaladp0080s0157.1.v1.1"/>
    </source>
</evidence>
<keyword evidence="3" id="KW-1185">Reference proteome</keyword>
<accession>A0A7N0USE5</accession>
<feature type="signal peptide" evidence="1">
    <location>
        <begin position="1"/>
        <end position="23"/>
    </location>
</feature>
<feature type="chain" id="PRO_5029818214" description="DUF538 family protein" evidence="1">
    <location>
        <begin position="24"/>
        <end position="176"/>
    </location>
</feature>
<dbReference type="InterPro" id="IPR007493">
    <property type="entry name" value="DUF538"/>
</dbReference>
<name>A0A7N0USE5_KALFE</name>
<proteinExistence type="predicted"/>
<reference evidence="2" key="1">
    <citation type="submission" date="2021-01" db="UniProtKB">
        <authorList>
            <consortium name="EnsemblPlants"/>
        </authorList>
    </citation>
    <scope>IDENTIFICATION</scope>
</reference>
<evidence type="ECO:0000256" key="1">
    <source>
        <dbReference type="SAM" id="SignalP"/>
    </source>
</evidence>
<dbReference type="Proteomes" id="UP000594263">
    <property type="component" value="Unplaced"/>
</dbReference>
<dbReference type="PANTHER" id="PTHR31676:SF71">
    <property type="entry name" value="EXPRESSED PROTEIN"/>
    <property type="match status" value="1"/>
</dbReference>